<evidence type="ECO:0000313" key="2">
    <source>
        <dbReference type="EMBL" id="KXB02102.1"/>
    </source>
</evidence>
<name>A0A133V6P4_9EURY</name>
<gene>
    <name evidence="2" type="ORF">AKJ43_02425</name>
</gene>
<keyword evidence="3" id="KW-1185">Reference proteome</keyword>
<evidence type="ECO:0000313" key="3">
    <source>
        <dbReference type="Proteomes" id="UP000070400"/>
    </source>
</evidence>
<organism evidence="2 3">
    <name type="scientific">candidate division MSBL1 archaeon SCGC-AAA261D19</name>
    <dbReference type="NCBI Taxonomy" id="1698273"/>
    <lineage>
        <taxon>Archaea</taxon>
        <taxon>Methanobacteriati</taxon>
        <taxon>Methanobacteriota</taxon>
        <taxon>candidate division MSBL1</taxon>
    </lineage>
</organism>
<protein>
    <submittedName>
        <fullName evidence="2">Uncharacterized protein</fullName>
    </submittedName>
</protein>
<dbReference type="EMBL" id="LHXX01000025">
    <property type="protein sequence ID" value="KXB02102.1"/>
    <property type="molecule type" value="Genomic_DNA"/>
</dbReference>
<accession>A0A133V6P4</accession>
<dbReference type="AlphaFoldDB" id="A0A133V6P4"/>
<proteinExistence type="predicted"/>
<dbReference type="Proteomes" id="UP000070400">
    <property type="component" value="Unassembled WGS sequence"/>
</dbReference>
<reference evidence="2 3" key="1">
    <citation type="journal article" date="2016" name="Sci. Rep.">
        <title>Metabolic traits of an uncultured archaeal lineage -MSBL1- from brine pools of the Red Sea.</title>
        <authorList>
            <person name="Mwirichia R."/>
            <person name="Alam I."/>
            <person name="Rashid M."/>
            <person name="Vinu M."/>
            <person name="Ba-Alawi W."/>
            <person name="Anthony Kamau A."/>
            <person name="Kamanda Ngugi D."/>
            <person name="Goker M."/>
            <person name="Klenk H.P."/>
            <person name="Bajic V."/>
            <person name="Stingl U."/>
        </authorList>
    </citation>
    <scope>NUCLEOTIDE SEQUENCE [LARGE SCALE GENOMIC DNA]</scope>
    <source>
        <strain evidence="2">SCGC-AAA261D19</strain>
    </source>
</reference>
<sequence>MVDEKEVGGFFPASWNGATGPLKPGKPGREGERRKVQRSAPTLRKGAAPLAAGGRVLFSLSTSGDGGRPPLFRPGGVRRVWNFQQSASTALPGSPPNL</sequence>
<evidence type="ECO:0000256" key="1">
    <source>
        <dbReference type="SAM" id="MobiDB-lite"/>
    </source>
</evidence>
<comment type="caution">
    <text evidence="2">The sequence shown here is derived from an EMBL/GenBank/DDBJ whole genome shotgun (WGS) entry which is preliminary data.</text>
</comment>
<feature type="region of interest" description="Disordered" evidence="1">
    <location>
        <begin position="1"/>
        <end position="42"/>
    </location>
</feature>